<evidence type="ECO:0000259" key="6">
    <source>
        <dbReference type="Pfam" id="PF00591"/>
    </source>
</evidence>
<keyword evidence="3" id="KW-0028">Amino-acid biosynthesis</keyword>
<gene>
    <name evidence="7" type="ORF">SAMN05216215_101814</name>
</gene>
<dbReference type="Gene3D" id="3.40.1030.10">
    <property type="entry name" value="Nucleoside phosphorylase/phosphoribosyltransferase catalytic domain"/>
    <property type="match status" value="1"/>
</dbReference>
<evidence type="ECO:0000256" key="2">
    <source>
        <dbReference type="ARBA" id="ARBA00022679"/>
    </source>
</evidence>
<evidence type="ECO:0000256" key="1">
    <source>
        <dbReference type="ARBA" id="ARBA00022676"/>
    </source>
</evidence>
<dbReference type="AlphaFoldDB" id="A0A1H3G213"/>
<dbReference type="EMBL" id="FNOK01000018">
    <property type="protein sequence ID" value="SDX97343.1"/>
    <property type="molecule type" value="Genomic_DNA"/>
</dbReference>
<reference evidence="8" key="1">
    <citation type="submission" date="2016-10" db="EMBL/GenBank/DDBJ databases">
        <authorList>
            <person name="Varghese N."/>
            <person name="Submissions S."/>
        </authorList>
    </citation>
    <scope>NUCLEOTIDE SEQUENCE [LARGE SCALE GENOMIC DNA]</scope>
    <source>
        <strain evidence="8">CGMCC 4.3530</strain>
    </source>
</reference>
<dbReference type="InterPro" id="IPR000312">
    <property type="entry name" value="Glycosyl_Trfase_fam3"/>
</dbReference>
<accession>A0A1H3G213</accession>
<feature type="compositionally biased region" description="Polar residues" evidence="5">
    <location>
        <begin position="1"/>
        <end position="14"/>
    </location>
</feature>
<organism evidence="7 8">
    <name type="scientific">Saccharopolyspora shandongensis</name>
    <dbReference type="NCBI Taxonomy" id="418495"/>
    <lineage>
        <taxon>Bacteria</taxon>
        <taxon>Bacillati</taxon>
        <taxon>Actinomycetota</taxon>
        <taxon>Actinomycetes</taxon>
        <taxon>Pseudonocardiales</taxon>
        <taxon>Pseudonocardiaceae</taxon>
        <taxon>Saccharopolyspora</taxon>
    </lineage>
</organism>
<dbReference type="GO" id="GO:0005829">
    <property type="term" value="C:cytosol"/>
    <property type="evidence" value="ECO:0007669"/>
    <property type="project" value="TreeGrafter"/>
</dbReference>
<evidence type="ECO:0000256" key="4">
    <source>
        <dbReference type="ARBA" id="ARBA00023141"/>
    </source>
</evidence>
<dbReference type="GO" id="GO:0004048">
    <property type="term" value="F:anthranilate phosphoribosyltransferase activity"/>
    <property type="evidence" value="ECO:0007669"/>
    <property type="project" value="InterPro"/>
</dbReference>
<keyword evidence="2 7" id="KW-0808">Transferase</keyword>
<dbReference type="InterPro" id="IPR035902">
    <property type="entry name" value="Nuc_phospho_transferase"/>
</dbReference>
<dbReference type="PANTHER" id="PTHR43285:SF2">
    <property type="entry name" value="ANTHRANILATE PHOSPHORIBOSYLTRANSFERASE"/>
    <property type="match status" value="1"/>
</dbReference>
<dbReference type="GO" id="GO:0000162">
    <property type="term" value="P:L-tryptophan biosynthetic process"/>
    <property type="evidence" value="ECO:0007669"/>
    <property type="project" value="UniProtKB-KW"/>
</dbReference>
<dbReference type="PANTHER" id="PTHR43285">
    <property type="entry name" value="ANTHRANILATE PHOSPHORIBOSYLTRANSFERASE"/>
    <property type="match status" value="1"/>
</dbReference>
<dbReference type="STRING" id="418495.SAMN05216215_101814"/>
<feature type="domain" description="Glycosyl transferase family 3" evidence="6">
    <location>
        <begin position="141"/>
        <end position="389"/>
    </location>
</feature>
<evidence type="ECO:0000313" key="7">
    <source>
        <dbReference type="EMBL" id="SDX97343.1"/>
    </source>
</evidence>
<feature type="region of interest" description="Disordered" evidence="5">
    <location>
        <begin position="1"/>
        <end position="54"/>
    </location>
</feature>
<evidence type="ECO:0000256" key="3">
    <source>
        <dbReference type="ARBA" id="ARBA00022822"/>
    </source>
</evidence>
<dbReference type="SUPFAM" id="SSF52418">
    <property type="entry name" value="Nucleoside phosphorylase/phosphoribosyltransferase catalytic domain"/>
    <property type="match status" value="1"/>
</dbReference>
<evidence type="ECO:0000256" key="5">
    <source>
        <dbReference type="SAM" id="MobiDB-lite"/>
    </source>
</evidence>
<evidence type="ECO:0000313" key="8">
    <source>
        <dbReference type="Proteomes" id="UP000199529"/>
    </source>
</evidence>
<sequence>MSRLTQSVNVRDSQSGGGSSLPIVPEARQISPTLSYKDPAGEHVSSSSNPEDLPAPIRMVLGRISVGDDVQPAQLSDAFQAMPEVPAPTRDVVLGSLLTAVITRGPAADEVEALLRSALAMDNYTAPTMLGGDSHRVLLLAGSGKKGLRTLNVSTPAALVAAAVGARVIKVGSAATSSTLGSRDLVRALGLREHRTATGVRADLDACGFAFVAIEPEIPALDGLYGGRFHAPNPFSFGLAPLASPVRGDVTIFGLAHPRVDVAAEVLSRFGMGDVDVLSTRLPSGHYLDEIGMVGELRCCRVRDGGVGPVAVSAIEHETATGATAAGLPTPCGSAEAVDRTADLLAGSGLDSHRAVVAVNSAFLLVRSGVASSLVEGRELAEDALRSGTVLAKTAASPTPAGKA</sequence>
<keyword evidence="8" id="KW-1185">Reference proteome</keyword>
<keyword evidence="4" id="KW-0057">Aromatic amino acid biosynthesis</keyword>
<dbReference type="Gene3D" id="1.20.970.10">
    <property type="entry name" value="Transferase, Pyrimidine Nucleoside Phosphorylase, Chain C"/>
    <property type="match status" value="1"/>
</dbReference>
<name>A0A1H3G213_9PSEU</name>
<proteinExistence type="predicted"/>
<keyword evidence="1 7" id="KW-0328">Glycosyltransferase</keyword>
<dbReference type="Pfam" id="PF00591">
    <property type="entry name" value="Glycos_transf_3"/>
    <property type="match status" value="1"/>
</dbReference>
<dbReference type="InterPro" id="IPR005940">
    <property type="entry name" value="Anthranilate_Pribosyl_Tfrase"/>
</dbReference>
<protein>
    <submittedName>
        <fullName evidence="7">Anthranilate phosphoribosyltransferase</fullName>
    </submittedName>
</protein>
<keyword evidence="3" id="KW-0822">Tryptophan biosynthesis</keyword>
<dbReference type="Proteomes" id="UP000199529">
    <property type="component" value="Unassembled WGS sequence"/>
</dbReference>